<protein>
    <submittedName>
        <fullName evidence="1">Uncharacterized protein</fullName>
    </submittedName>
</protein>
<name>A0A8S3SPN6_MYTED</name>
<dbReference type="AlphaFoldDB" id="A0A8S3SPN6"/>
<proteinExistence type="predicted"/>
<evidence type="ECO:0000313" key="2">
    <source>
        <dbReference type="Proteomes" id="UP000683360"/>
    </source>
</evidence>
<dbReference type="Proteomes" id="UP000683360">
    <property type="component" value="Unassembled WGS sequence"/>
</dbReference>
<organism evidence="1 2">
    <name type="scientific">Mytilus edulis</name>
    <name type="common">Blue mussel</name>
    <dbReference type="NCBI Taxonomy" id="6550"/>
    <lineage>
        <taxon>Eukaryota</taxon>
        <taxon>Metazoa</taxon>
        <taxon>Spiralia</taxon>
        <taxon>Lophotrochozoa</taxon>
        <taxon>Mollusca</taxon>
        <taxon>Bivalvia</taxon>
        <taxon>Autobranchia</taxon>
        <taxon>Pteriomorphia</taxon>
        <taxon>Mytilida</taxon>
        <taxon>Mytiloidea</taxon>
        <taxon>Mytilidae</taxon>
        <taxon>Mytilinae</taxon>
        <taxon>Mytilus</taxon>
    </lineage>
</organism>
<evidence type="ECO:0000313" key="1">
    <source>
        <dbReference type="EMBL" id="CAG2222102.1"/>
    </source>
</evidence>
<dbReference type="EMBL" id="CAJPWZ010001723">
    <property type="protein sequence ID" value="CAG2222102.1"/>
    <property type="molecule type" value="Genomic_DNA"/>
</dbReference>
<accession>A0A8S3SPN6</accession>
<gene>
    <name evidence="1" type="ORF">MEDL_35453</name>
</gene>
<keyword evidence="2" id="KW-1185">Reference proteome</keyword>
<sequence length="175" mass="19515">MMAQEAKWTLNLLFHQCAKYVILPPTSNGCPGFKLVKTYETSLRGFTKILPLNNNQAIISCWKDEVLQKVSFGKHNMTVETNYPKIKVDDIAVMKNGDILLSKQESELKLLCEKGAIESFHSFSPFKTFGIHVNNENDIVVGLASSSDGGDGKIVVLDSNGIVKEHLRMIRTKTN</sequence>
<reference evidence="1" key="1">
    <citation type="submission" date="2021-03" db="EMBL/GenBank/DDBJ databases">
        <authorList>
            <person name="Bekaert M."/>
        </authorList>
    </citation>
    <scope>NUCLEOTIDE SEQUENCE</scope>
</reference>
<comment type="caution">
    <text evidence="1">The sequence shown here is derived from an EMBL/GenBank/DDBJ whole genome shotgun (WGS) entry which is preliminary data.</text>
</comment>